<dbReference type="SMART" id="SM00407">
    <property type="entry name" value="IGc1"/>
    <property type="match status" value="1"/>
</dbReference>
<evidence type="ECO:0000256" key="3">
    <source>
        <dbReference type="ARBA" id="ARBA00022989"/>
    </source>
</evidence>
<name>A0A3B4BDG7_9GOBI</name>
<dbReference type="GO" id="GO:0006955">
    <property type="term" value="P:immune response"/>
    <property type="evidence" value="ECO:0007669"/>
    <property type="project" value="InterPro"/>
</dbReference>
<dbReference type="InterPro" id="IPR003597">
    <property type="entry name" value="Ig_C1-set"/>
</dbReference>
<dbReference type="Pfam" id="PF07654">
    <property type="entry name" value="C1-set"/>
    <property type="match status" value="1"/>
</dbReference>
<evidence type="ECO:0000256" key="5">
    <source>
        <dbReference type="ARBA" id="ARBA00023180"/>
    </source>
</evidence>
<dbReference type="InterPro" id="IPR036179">
    <property type="entry name" value="Ig-like_dom_sf"/>
</dbReference>
<evidence type="ECO:0000259" key="7">
    <source>
        <dbReference type="PROSITE" id="PS50835"/>
    </source>
</evidence>
<dbReference type="PROSITE" id="PS50835">
    <property type="entry name" value="IG_LIKE"/>
    <property type="match status" value="1"/>
</dbReference>
<dbReference type="PANTHER" id="PTHR19944:SF99">
    <property type="entry name" value="HLA CLASS II HISTOCOMPATIBILITY ANTIGEN, DRB1 BETA CHAIN"/>
    <property type="match status" value="1"/>
</dbReference>
<dbReference type="GO" id="GO:0019882">
    <property type="term" value="P:antigen processing and presentation"/>
    <property type="evidence" value="ECO:0007669"/>
    <property type="project" value="InterPro"/>
</dbReference>
<keyword evidence="3 6" id="KW-1133">Transmembrane helix</keyword>
<keyword evidence="9" id="KW-1185">Reference proteome</keyword>
<dbReference type="SUPFAM" id="SSF48726">
    <property type="entry name" value="Immunoglobulin"/>
    <property type="match status" value="1"/>
</dbReference>
<feature type="domain" description="Ig-like" evidence="7">
    <location>
        <begin position="125"/>
        <end position="207"/>
    </location>
</feature>
<dbReference type="PANTHER" id="PTHR19944">
    <property type="entry name" value="MHC CLASS II-RELATED"/>
    <property type="match status" value="1"/>
</dbReference>
<keyword evidence="2 6" id="KW-0812">Transmembrane</keyword>
<feature type="transmembrane region" description="Helical" evidence="6">
    <location>
        <begin position="227"/>
        <end position="249"/>
    </location>
</feature>
<dbReference type="Gene3D" id="2.60.40.10">
    <property type="entry name" value="Immunoglobulins"/>
    <property type="match status" value="1"/>
</dbReference>
<dbReference type="Ensembl" id="ENSPMGT00000028219.1">
    <property type="protein sequence ID" value="ENSPMGP00000026499.1"/>
    <property type="gene ID" value="ENSPMGG00000021019.1"/>
</dbReference>
<evidence type="ECO:0000256" key="1">
    <source>
        <dbReference type="ARBA" id="ARBA00004479"/>
    </source>
</evidence>
<evidence type="ECO:0000313" key="8">
    <source>
        <dbReference type="Ensembl" id="ENSPMGP00000026499.1"/>
    </source>
</evidence>
<protein>
    <recommendedName>
        <fullName evidence="7">Ig-like domain-containing protein</fullName>
    </recommendedName>
</protein>
<dbReference type="STRING" id="409849.ENSPMGP00000026499"/>
<dbReference type="InterPro" id="IPR013783">
    <property type="entry name" value="Ig-like_fold"/>
</dbReference>
<dbReference type="Gene3D" id="3.10.320.10">
    <property type="entry name" value="Class II Histocompatibility Antigen, M Beta Chain, Chain B, domain 1"/>
    <property type="match status" value="1"/>
</dbReference>
<dbReference type="InterPro" id="IPR050160">
    <property type="entry name" value="MHC/Immunoglobulin"/>
</dbReference>
<accession>A0A3B4BDG7</accession>
<dbReference type="InterPro" id="IPR007110">
    <property type="entry name" value="Ig-like_dom"/>
</dbReference>
<dbReference type="InterPro" id="IPR014745">
    <property type="entry name" value="MHC_II_a/b_N"/>
</dbReference>
<evidence type="ECO:0000313" key="9">
    <source>
        <dbReference type="Proteomes" id="UP000261520"/>
    </source>
</evidence>
<sequence length="275" mass="31485">MSFSFQQNLDFIVCPFLFLTNTGTMNNVGAHYAMGLWRLQFSADDGHDVLYTNLIYYNKKLLISYNSTEEKFIGYTEEAMKIADVFNKNTYYLEEQKRTLENSMQYISETMKIVDAAVMDRTYKPQVRVFSTKTGSSDHPGILVCSAYSFYPKLLTLTWFRNEEEVTSGVTFTDEMSNGNWLYQKHSYLEYTPTAADHISCMVEHASLRTPKLYPWENFPESRRNKLIVGTGGLLLGLAFIIVGVVYYIKHMRGENGLQGAKGLCTHLPFVTTCP</sequence>
<keyword evidence="5" id="KW-0325">Glycoprotein</keyword>
<organism evidence="8 9">
    <name type="scientific">Periophthalmus magnuspinnatus</name>
    <dbReference type="NCBI Taxonomy" id="409849"/>
    <lineage>
        <taxon>Eukaryota</taxon>
        <taxon>Metazoa</taxon>
        <taxon>Chordata</taxon>
        <taxon>Craniata</taxon>
        <taxon>Vertebrata</taxon>
        <taxon>Euteleostomi</taxon>
        <taxon>Actinopterygii</taxon>
        <taxon>Neopterygii</taxon>
        <taxon>Teleostei</taxon>
        <taxon>Neoteleostei</taxon>
        <taxon>Acanthomorphata</taxon>
        <taxon>Gobiaria</taxon>
        <taxon>Gobiiformes</taxon>
        <taxon>Gobioidei</taxon>
        <taxon>Gobiidae</taxon>
        <taxon>Oxudercinae</taxon>
        <taxon>Periophthalmus</taxon>
    </lineage>
</organism>
<dbReference type="AlphaFoldDB" id="A0A3B4BDG7"/>
<dbReference type="SUPFAM" id="SSF54452">
    <property type="entry name" value="MHC antigen-recognition domain"/>
    <property type="match status" value="1"/>
</dbReference>
<dbReference type="Pfam" id="PF00969">
    <property type="entry name" value="MHC_II_beta"/>
    <property type="match status" value="1"/>
</dbReference>
<dbReference type="GO" id="GO:0042613">
    <property type="term" value="C:MHC class II protein complex"/>
    <property type="evidence" value="ECO:0007669"/>
    <property type="project" value="InterPro"/>
</dbReference>
<reference evidence="8" key="2">
    <citation type="submission" date="2025-09" db="UniProtKB">
        <authorList>
            <consortium name="Ensembl"/>
        </authorList>
    </citation>
    <scope>IDENTIFICATION</scope>
</reference>
<evidence type="ECO:0000256" key="4">
    <source>
        <dbReference type="ARBA" id="ARBA00023157"/>
    </source>
</evidence>
<dbReference type="Proteomes" id="UP000261520">
    <property type="component" value="Unplaced"/>
</dbReference>
<evidence type="ECO:0000256" key="2">
    <source>
        <dbReference type="ARBA" id="ARBA00022692"/>
    </source>
</evidence>
<dbReference type="InterPro" id="IPR000353">
    <property type="entry name" value="MHC_II_b_N"/>
</dbReference>
<proteinExistence type="predicted"/>
<dbReference type="InterPro" id="IPR011162">
    <property type="entry name" value="MHC_I/II-like_Ag-recog"/>
</dbReference>
<reference evidence="8" key="1">
    <citation type="submission" date="2025-08" db="UniProtKB">
        <authorList>
            <consortium name="Ensembl"/>
        </authorList>
    </citation>
    <scope>IDENTIFICATION</scope>
</reference>
<evidence type="ECO:0000256" key="6">
    <source>
        <dbReference type="SAM" id="Phobius"/>
    </source>
</evidence>
<keyword evidence="4" id="KW-1015">Disulfide bond</keyword>
<comment type="subcellular location">
    <subcellularLocation>
        <location evidence="1">Membrane</location>
        <topology evidence="1">Single-pass type I membrane protein</topology>
    </subcellularLocation>
</comment>
<keyword evidence="6" id="KW-0472">Membrane</keyword>